<dbReference type="EMBL" id="CAADFI010000030">
    <property type="protein sequence ID" value="VFJ92475.1"/>
    <property type="molecule type" value="Genomic_DNA"/>
</dbReference>
<feature type="region of interest" description="Disordered" evidence="1">
    <location>
        <begin position="75"/>
        <end position="97"/>
    </location>
</feature>
<proteinExistence type="predicted"/>
<evidence type="ECO:0000313" key="2">
    <source>
        <dbReference type="EMBL" id="VFJ92475.1"/>
    </source>
</evidence>
<gene>
    <name evidence="2" type="ORF">BECKH772B_GA0070898_100308</name>
</gene>
<organism evidence="2">
    <name type="scientific">Candidatus Kentrum eta</name>
    <dbReference type="NCBI Taxonomy" id="2126337"/>
    <lineage>
        <taxon>Bacteria</taxon>
        <taxon>Pseudomonadati</taxon>
        <taxon>Pseudomonadota</taxon>
        <taxon>Gammaproteobacteria</taxon>
        <taxon>Candidatus Kentrum</taxon>
    </lineage>
</organism>
<name>A0A450UIW2_9GAMM</name>
<evidence type="ECO:0000256" key="1">
    <source>
        <dbReference type="SAM" id="MobiDB-lite"/>
    </source>
</evidence>
<reference evidence="2" key="1">
    <citation type="submission" date="2019-02" db="EMBL/GenBank/DDBJ databases">
        <authorList>
            <person name="Gruber-Vodicka R. H."/>
            <person name="Seah K. B. B."/>
        </authorList>
    </citation>
    <scope>NUCLEOTIDE SEQUENCE</scope>
    <source>
        <strain evidence="2">BECK_SA2B20</strain>
    </source>
</reference>
<accession>A0A450UIW2</accession>
<sequence>MEIEARRDDRGYALIANFVDVLPVVGKWLFRRHLQTMANKHTRADAKKSNTDFRRFVSHVPIVFLNLGKPCPPVLPRGRDQAKTNDGVSSQIRPLKPRPLAFLARRLPSAPHPPHCLKKKATWSR</sequence>
<protein>
    <submittedName>
        <fullName evidence="2">Uncharacterized protein</fullName>
    </submittedName>
</protein>
<dbReference type="AlphaFoldDB" id="A0A450UIW2"/>